<dbReference type="GeneID" id="63790009"/>
<evidence type="ECO:0000256" key="1">
    <source>
        <dbReference type="ARBA" id="ARBA00011970"/>
    </source>
</evidence>
<keyword evidence="5" id="KW-0256">Endoplasmic reticulum</keyword>
<dbReference type="STRING" id="1196081.A0A364KMK3"/>
<evidence type="ECO:0000256" key="7">
    <source>
        <dbReference type="ARBA" id="ARBA00040944"/>
    </source>
</evidence>
<evidence type="ECO:0000256" key="2">
    <source>
        <dbReference type="ARBA" id="ARBA00022676"/>
    </source>
</evidence>
<evidence type="ECO:0000313" key="13">
    <source>
        <dbReference type="EMBL" id="RAO64780.1"/>
    </source>
</evidence>
<dbReference type="GO" id="GO:0097363">
    <property type="term" value="F:protein O-acetylglucosaminyltransferase activity"/>
    <property type="evidence" value="ECO:0007669"/>
    <property type="project" value="UniProtKB-EC"/>
</dbReference>
<keyword evidence="14" id="KW-1185">Reference proteome</keyword>
<dbReference type="GO" id="GO:0005788">
    <property type="term" value="C:endoplasmic reticulum lumen"/>
    <property type="evidence" value="ECO:0007669"/>
    <property type="project" value="TreeGrafter"/>
</dbReference>
<dbReference type="EMBL" id="MIKG01000001">
    <property type="protein sequence ID" value="RAO64780.1"/>
    <property type="molecule type" value="Genomic_DNA"/>
</dbReference>
<protein>
    <recommendedName>
        <fullName evidence="7">EGF domain-specific O-linked N-acetylglucosamine transferase</fullName>
        <ecNumber evidence="1">2.4.1.255</ecNumber>
    </recommendedName>
    <alternativeName>
        <fullName evidence="8">Extracellular O-linked N-acetylglucosamine transferase</fullName>
    </alternativeName>
</protein>
<dbReference type="PANTHER" id="PTHR20961">
    <property type="entry name" value="GLYCOSYLTRANSFERASE"/>
    <property type="match status" value="1"/>
</dbReference>
<sequence length="476" mass="53531">MFNHSFLSLRRLIAGISALIVILTTLRLLHPMRGPQPGLLGGSGSALVPDPLGPPVDYLEKNPDPRSCTERLGLAYLEGFRENRAQYCSPASPSQLMCFHSQTTPDGRVDSFCVGQNAVFSSSLGKFQFSCERVEPRGVESNQTAPTLEEFPSYMYKTGPRHIFDDLVNLDSQIADNKAMEGITILVKREGADNIWHSLMEIMATSMTLDVLQMTRSAGSLHPIISTEDALNTQVVIVDSHNNGPYFDLWRLFAKMPVTRLPDLSTDFNTSLVIIPLPGGSNPIWQGDWEPNICQHSDLLRTFERRVRQHFNITEPIKLPDQVVVTFIKREGTRKLIDQDARIEALREQYHEDKVLIQVIDFAVLPLTQQIQIIRSTDVLVGVHGAGLTHGLWLREGSAMVEILPDSFEHKGFRNLAGALGHNYFSTHASTRKTSRRSDNTWQMSDVTLDEGRWLQLVDVAIRSMYNKGRHNFDIN</sequence>
<keyword evidence="6" id="KW-0325">Glycoprotein</keyword>
<name>A0A364KMK3_TALAM</name>
<feature type="domain" description="Glycosyltransferase 61 catalytic" evidence="12">
    <location>
        <begin position="295"/>
        <end position="401"/>
    </location>
</feature>
<evidence type="ECO:0000256" key="6">
    <source>
        <dbReference type="ARBA" id="ARBA00023180"/>
    </source>
</evidence>
<evidence type="ECO:0000256" key="11">
    <source>
        <dbReference type="SAM" id="Phobius"/>
    </source>
</evidence>
<gene>
    <name evidence="13" type="ORF">BHQ10_000792</name>
</gene>
<dbReference type="EC" id="2.4.1.255" evidence="1"/>
<evidence type="ECO:0000256" key="4">
    <source>
        <dbReference type="ARBA" id="ARBA00022729"/>
    </source>
</evidence>
<evidence type="ECO:0000256" key="10">
    <source>
        <dbReference type="ARBA" id="ARBA00049432"/>
    </source>
</evidence>
<reference evidence="13 14" key="1">
    <citation type="journal article" date="2017" name="Biotechnol. Biofuels">
        <title>Differential beta-glucosidase expression as a function of carbon source availability in Talaromyces amestolkiae: a genomic and proteomic approach.</title>
        <authorList>
            <person name="de Eugenio L.I."/>
            <person name="Mendez-Liter J.A."/>
            <person name="Nieto-Dominguez M."/>
            <person name="Alonso L."/>
            <person name="Gil-Munoz J."/>
            <person name="Barriuso J."/>
            <person name="Prieto A."/>
            <person name="Martinez M.J."/>
        </authorList>
    </citation>
    <scope>NUCLEOTIDE SEQUENCE [LARGE SCALE GENOMIC DNA]</scope>
    <source>
        <strain evidence="13 14">CIB</strain>
    </source>
</reference>
<organism evidence="13 14">
    <name type="scientific">Talaromyces amestolkiae</name>
    <dbReference type="NCBI Taxonomy" id="1196081"/>
    <lineage>
        <taxon>Eukaryota</taxon>
        <taxon>Fungi</taxon>
        <taxon>Dikarya</taxon>
        <taxon>Ascomycota</taxon>
        <taxon>Pezizomycotina</taxon>
        <taxon>Eurotiomycetes</taxon>
        <taxon>Eurotiomycetidae</taxon>
        <taxon>Eurotiales</taxon>
        <taxon>Trichocomaceae</taxon>
        <taxon>Talaromyces</taxon>
        <taxon>Talaromyces sect. Talaromyces</taxon>
    </lineage>
</organism>
<evidence type="ECO:0000313" key="14">
    <source>
        <dbReference type="Proteomes" id="UP000249363"/>
    </source>
</evidence>
<feature type="transmembrane region" description="Helical" evidence="11">
    <location>
        <begin position="12"/>
        <end position="30"/>
    </location>
</feature>
<keyword evidence="11" id="KW-0812">Transmembrane</keyword>
<comment type="catalytic activity">
    <reaction evidence="10">
        <text>L-threonyl-[protein] + UDP-N-acetyl-alpha-D-glucosamine = 3-O-(N-acetyl-beta-D-glucosaminyl)-L-threonyl-[protein] + UDP + H(+)</text>
        <dbReference type="Rhea" id="RHEA:48908"/>
        <dbReference type="Rhea" id="RHEA-COMP:11060"/>
        <dbReference type="Rhea" id="RHEA-COMP:12252"/>
        <dbReference type="ChEBI" id="CHEBI:15378"/>
        <dbReference type="ChEBI" id="CHEBI:30013"/>
        <dbReference type="ChEBI" id="CHEBI:57705"/>
        <dbReference type="ChEBI" id="CHEBI:58223"/>
        <dbReference type="ChEBI" id="CHEBI:90840"/>
        <dbReference type="EC" id="2.4.1.255"/>
    </reaction>
</comment>
<dbReference type="InterPro" id="IPR007657">
    <property type="entry name" value="Glycosyltransferase_61"/>
</dbReference>
<keyword evidence="4" id="KW-0732">Signal</keyword>
<evidence type="ECO:0000256" key="5">
    <source>
        <dbReference type="ARBA" id="ARBA00022824"/>
    </source>
</evidence>
<dbReference type="InterPro" id="IPR049625">
    <property type="entry name" value="Glyco_transf_61_cat"/>
</dbReference>
<dbReference type="RefSeq" id="XP_040729297.1">
    <property type="nucleotide sequence ID" value="XM_040880668.1"/>
</dbReference>
<dbReference type="Pfam" id="PF04577">
    <property type="entry name" value="Glyco_transf_61"/>
    <property type="match status" value="1"/>
</dbReference>
<keyword evidence="11" id="KW-0472">Membrane</keyword>
<keyword evidence="2" id="KW-0328">Glycosyltransferase</keyword>
<comment type="caution">
    <text evidence="13">The sequence shown here is derived from an EMBL/GenBank/DDBJ whole genome shotgun (WGS) entry which is preliminary data.</text>
</comment>
<dbReference type="AlphaFoldDB" id="A0A364KMK3"/>
<accession>A0A364KMK3</accession>
<evidence type="ECO:0000256" key="8">
    <source>
        <dbReference type="ARBA" id="ARBA00042574"/>
    </source>
</evidence>
<dbReference type="OrthoDB" id="529273at2759"/>
<dbReference type="Proteomes" id="UP000249363">
    <property type="component" value="Unassembled WGS sequence"/>
</dbReference>
<evidence type="ECO:0000259" key="12">
    <source>
        <dbReference type="Pfam" id="PF04577"/>
    </source>
</evidence>
<evidence type="ECO:0000256" key="9">
    <source>
        <dbReference type="ARBA" id="ARBA00048317"/>
    </source>
</evidence>
<comment type="catalytic activity">
    <reaction evidence="9">
        <text>L-seryl-[protein] + UDP-N-acetyl-alpha-D-glucosamine = 3-O-(N-acetyl-beta-D-glucosaminyl)-L-seryl-[protein] + UDP + H(+)</text>
        <dbReference type="Rhea" id="RHEA:48904"/>
        <dbReference type="Rhea" id="RHEA-COMP:9863"/>
        <dbReference type="Rhea" id="RHEA-COMP:12251"/>
        <dbReference type="ChEBI" id="CHEBI:15378"/>
        <dbReference type="ChEBI" id="CHEBI:29999"/>
        <dbReference type="ChEBI" id="CHEBI:57705"/>
        <dbReference type="ChEBI" id="CHEBI:58223"/>
        <dbReference type="ChEBI" id="CHEBI:90838"/>
        <dbReference type="EC" id="2.4.1.255"/>
    </reaction>
</comment>
<keyword evidence="11" id="KW-1133">Transmembrane helix</keyword>
<proteinExistence type="predicted"/>
<dbReference type="PANTHER" id="PTHR20961:SF148">
    <property type="entry name" value="EGF DOMAIN-SPECIFIC O-LINKED N-ACETYLGLUCOSAMINE TRANSFERASE"/>
    <property type="match status" value="1"/>
</dbReference>
<keyword evidence="3" id="KW-0808">Transferase</keyword>
<evidence type="ECO:0000256" key="3">
    <source>
        <dbReference type="ARBA" id="ARBA00022679"/>
    </source>
</evidence>